<dbReference type="RefSeq" id="WP_035261971.1">
    <property type="nucleotide sequence ID" value="NZ_JFKE01000009.1"/>
</dbReference>
<keyword evidence="1" id="KW-0479">Metal-binding</keyword>
<dbReference type="InterPro" id="IPR010376">
    <property type="entry name" value="GBBH-like_N"/>
</dbReference>
<feature type="domain" description="Gamma-butyrobetaine hydroxylase-like N-terminal" evidence="3">
    <location>
        <begin position="7"/>
        <end position="88"/>
    </location>
</feature>
<organism evidence="4 5">
    <name type="scientific">Actibacterium mucosum KCTC 23349</name>
    <dbReference type="NCBI Taxonomy" id="1454373"/>
    <lineage>
        <taxon>Bacteria</taxon>
        <taxon>Pseudomonadati</taxon>
        <taxon>Pseudomonadota</taxon>
        <taxon>Alphaproteobacteria</taxon>
        <taxon>Rhodobacterales</taxon>
        <taxon>Roseobacteraceae</taxon>
        <taxon>Actibacterium</taxon>
    </lineage>
</organism>
<dbReference type="OrthoDB" id="9794178at2"/>
<dbReference type="Gene3D" id="3.30.2020.30">
    <property type="match status" value="1"/>
</dbReference>
<proteinExistence type="predicted"/>
<evidence type="ECO:0000313" key="5">
    <source>
        <dbReference type="Proteomes" id="UP000026249"/>
    </source>
</evidence>
<dbReference type="GO" id="GO:0046872">
    <property type="term" value="F:metal ion binding"/>
    <property type="evidence" value="ECO:0007669"/>
    <property type="project" value="UniProtKB-KW"/>
</dbReference>
<evidence type="ECO:0000313" key="4">
    <source>
        <dbReference type="EMBL" id="KAJ54300.1"/>
    </source>
</evidence>
<accession>A0A037ZHM1</accession>
<name>A0A037ZHM1_9RHOB</name>
<evidence type="ECO:0000256" key="1">
    <source>
        <dbReference type="ARBA" id="ARBA00022723"/>
    </source>
</evidence>
<dbReference type="AlphaFoldDB" id="A0A037ZHM1"/>
<comment type="caution">
    <text evidence="4">The sequence shown here is derived from an EMBL/GenBank/DDBJ whole genome shotgun (WGS) entry which is preliminary data.</text>
</comment>
<evidence type="ECO:0000256" key="2">
    <source>
        <dbReference type="ARBA" id="ARBA00023004"/>
    </source>
</evidence>
<dbReference type="InterPro" id="IPR038492">
    <property type="entry name" value="GBBH-like_N_sf"/>
</dbReference>
<reference evidence="4 5" key="1">
    <citation type="submission" date="2014-03" db="EMBL/GenBank/DDBJ databases">
        <title>Draft Genome Sequence of Actibacterium mucosum KCTC 23349, a Marine Alphaproteobacterium with Complex Ionic Requirements Isolated from Mediterranean Seawater at Malvarrosa Beach, Valencia, Spain.</title>
        <authorList>
            <person name="Arahal D.R."/>
            <person name="Shao Z."/>
            <person name="Lai Q."/>
            <person name="Pujalte M.J."/>
        </authorList>
    </citation>
    <scope>NUCLEOTIDE SEQUENCE [LARGE SCALE GENOMIC DNA]</scope>
    <source>
        <strain evidence="4 5">KCTC 23349</strain>
    </source>
</reference>
<dbReference type="PANTHER" id="PTHR35303">
    <property type="entry name" value="OS02G0197800 PROTEIN"/>
    <property type="match status" value="1"/>
</dbReference>
<sequence>MIEEMTASADAQHLHVNWDSGETTTLPAALLRREARDAWSVRERLDHGEITVQPGISITGLFPVGGFGVNVHFSDGHDRAIYPFPYLRELSDQLDN</sequence>
<dbReference type="Proteomes" id="UP000026249">
    <property type="component" value="Unassembled WGS sequence"/>
</dbReference>
<dbReference type="EMBL" id="JFKE01000009">
    <property type="protein sequence ID" value="KAJ54300.1"/>
    <property type="molecule type" value="Genomic_DNA"/>
</dbReference>
<dbReference type="Pfam" id="PF06155">
    <property type="entry name" value="GBBH-like_N"/>
    <property type="match status" value="1"/>
</dbReference>
<gene>
    <name evidence="4" type="ORF">ACMU_18940</name>
</gene>
<keyword evidence="5" id="KW-1185">Reference proteome</keyword>
<dbReference type="STRING" id="1454373.ACMU_18940"/>
<evidence type="ECO:0000259" key="3">
    <source>
        <dbReference type="Pfam" id="PF06155"/>
    </source>
</evidence>
<keyword evidence="2" id="KW-0408">Iron</keyword>
<protein>
    <recommendedName>
        <fullName evidence="3">Gamma-butyrobetaine hydroxylase-like N-terminal domain-containing protein</fullName>
    </recommendedName>
</protein>